<evidence type="ECO:0000256" key="1">
    <source>
        <dbReference type="SAM" id="MobiDB-lite"/>
    </source>
</evidence>
<evidence type="ECO:0000313" key="2">
    <source>
        <dbReference type="EMBL" id="QDS69590.1"/>
    </source>
</evidence>
<dbReference type="PANTHER" id="PTHR38119:SF2">
    <property type="entry name" value="TRANSCRIPTION FACTOR DOMAIN-CONTAINING PROTEIN"/>
    <property type="match status" value="1"/>
</dbReference>
<dbReference type="EMBL" id="CP042187">
    <property type="protein sequence ID" value="QDS69590.1"/>
    <property type="molecule type" value="Genomic_DNA"/>
</dbReference>
<feature type="compositionally biased region" description="Polar residues" evidence="1">
    <location>
        <begin position="425"/>
        <end position="434"/>
    </location>
</feature>
<organism evidence="2 3">
    <name type="scientific">Venturia effusa</name>
    <dbReference type="NCBI Taxonomy" id="50376"/>
    <lineage>
        <taxon>Eukaryota</taxon>
        <taxon>Fungi</taxon>
        <taxon>Dikarya</taxon>
        <taxon>Ascomycota</taxon>
        <taxon>Pezizomycotina</taxon>
        <taxon>Dothideomycetes</taxon>
        <taxon>Pleosporomycetidae</taxon>
        <taxon>Venturiales</taxon>
        <taxon>Venturiaceae</taxon>
        <taxon>Venturia</taxon>
    </lineage>
</organism>
<dbReference type="OrthoDB" id="2129688at2759"/>
<dbReference type="PANTHER" id="PTHR38119">
    <property type="entry name" value="BTB DOMAIN-CONTAINING PROTEIN-RELATED"/>
    <property type="match status" value="1"/>
</dbReference>
<dbReference type="AlphaFoldDB" id="A0A517L1T4"/>
<evidence type="ECO:0000313" key="3">
    <source>
        <dbReference type="Proteomes" id="UP000316270"/>
    </source>
</evidence>
<sequence>MDFAGFPLCHNGDVLIVLSNDNRLQLHAEILKRHSKFFKGRITQQNAATLSSGAQKQGETVRWRFDLLDKPDLDGEGAGRLVAIDLDSSAKPLDHQRLATADYSGRTSHPLYATYMKVLSSFYSRPFDIEEHDDMGRLLSECVALIDVSEYLGCVHSVSHTINAALLGQGQILFRSIASIPSAWVSLALRVRSVSVLIESIVHLTGQWNKMTDNMKGNLDPKVRELCQKKHEELQQFKKTIECKVLKFYPLCIQREVGAPPSQISRMSYSNDIMQWMTLCLFRHWFATCLALDRHRHSEDGGYWLYSRLAKGGPAYLGKTELKSYHEKFPMSTRGENVLEGHMEELKKLIVPLVKPLMKNESQLDCERFPVDYTTCIKVTRDDCMDMWDDDVDAPEWARMMPPPGGRGMMKPPQMMGHMDGYHNGNGTSVGTSHPSRKRARQDDAY</sequence>
<keyword evidence="3" id="KW-1185">Reference proteome</keyword>
<evidence type="ECO:0008006" key="4">
    <source>
        <dbReference type="Google" id="ProtNLM"/>
    </source>
</evidence>
<gene>
    <name evidence="2" type="ORF">FKW77_008416</name>
</gene>
<dbReference type="STRING" id="50376.A0A517L1T4"/>
<protein>
    <recommendedName>
        <fullName evidence="4">BTB domain-containing protein</fullName>
    </recommendedName>
</protein>
<accession>A0A517L1T4</accession>
<proteinExistence type="predicted"/>
<dbReference type="Proteomes" id="UP000316270">
    <property type="component" value="Chromosome 3"/>
</dbReference>
<name>A0A517L1T4_9PEZI</name>
<feature type="region of interest" description="Disordered" evidence="1">
    <location>
        <begin position="420"/>
        <end position="446"/>
    </location>
</feature>
<reference evidence="2 3" key="1">
    <citation type="submission" date="2019-07" db="EMBL/GenBank/DDBJ databases">
        <title>Finished genome of Venturia effusa.</title>
        <authorList>
            <person name="Young C.A."/>
            <person name="Cox M.P."/>
            <person name="Ganley A.R.D."/>
            <person name="David W.J."/>
        </authorList>
    </citation>
    <scope>NUCLEOTIDE SEQUENCE [LARGE SCALE GENOMIC DNA]</scope>
    <source>
        <strain evidence="3">albino</strain>
    </source>
</reference>